<dbReference type="OrthoDB" id="1490270at2"/>
<evidence type="ECO:0000259" key="3">
    <source>
        <dbReference type="Pfam" id="PF20169"/>
    </source>
</evidence>
<sequence length="524" mass="56259">MNVAPSISPALDTAKPLSIAVMAMGGQGGGVLVDWIVALCESQGWAAQSTSVPGVAQRTGATVYFIEVLPLPPGAPKGLRPILSLLPVPGEVDIVIGAELMEAGRAMQRGFVTPDRTTLIASSHRHYAVAEKQSPGDGIGEAENVFAAAAAASKRFIAFDMAELAEKAGSVVSAVLFGAVAASKTLPFERAAFEATIRAAGVGVEPSLRAFAFGYDGALAEASHGPAHTAFKAPIAKRYPALAPVGNAAYDALVARAQKEFPHPAHDMIGAGLQRVVDYQDVAYGKEYLDLLAGILALDKANDGEARGYVLTRTAAKYIATAMAYDDVFRVADLKTRGSRFERVRKEIAAAPDQLVYTTEYMHPRMEEVCGALPAGLGRFIESRPGLFKALDKVVNRGRRVQTGTIRWFLPLYFLGGMRRFRRGTLRHRNEVAHRDAWLAKVKAAAPKNYDFAVELLQVRRLVKGYSDTHARGTSKFDKVMLGAAKVEGRPDAAEWVRRLREAALKDEDGIALSGALKTIDSFV</sequence>
<dbReference type="Pfam" id="PF01558">
    <property type="entry name" value="POR"/>
    <property type="match status" value="1"/>
</dbReference>
<dbReference type="RefSeq" id="WP_115689044.1">
    <property type="nucleotide sequence ID" value="NZ_CP031417.1"/>
</dbReference>
<proteinExistence type="predicted"/>
<feature type="domain" description="DUF6537" evidence="3">
    <location>
        <begin position="266"/>
        <end position="481"/>
    </location>
</feature>
<dbReference type="EMBL" id="CP031417">
    <property type="protein sequence ID" value="AXK79907.1"/>
    <property type="molecule type" value="Genomic_DNA"/>
</dbReference>
<dbReference type="KEGG" id="ptaw:DW352_04865"/>
<name>A0A345ZSL0_9HYPH</name>
<keyword evidence="5" id="KW-1185">Reference proteome</keyword>
<evidence type="ECO:0000313" key="5">
    <source>
        <dbReference type="Proteomes" id="UP000254889"/>
    </source>
</evidence>
<accession>A0A345ZSL0</accession>
<dbReference type="NCBIfam" id="NF006179">
    <property type="entry name" value="PRK08312.1"/>
    <property type="match status" value="1"/>
</dbReference>
<dbReference type="Proteomes" id="UP000254889">
    <property type="component" value="Chromosome"/>
</dbReference>
<dbReference type="Gene3D" id="3.40.920.10">
    <property type="entry name" value="Pyruvate-ferredoxin oxidoreductase, PFOR, domain III"/>
    <property type="match status" value="1"/>
</dbReference>
<evidence type="ECO:0000256" key="1">
    <source>
        <dbReference type="ARBA" id="ARBA00023002"/>
    </source>
</evidence>
<evidence type="ECO:0000259" key="2">
    <source>
        <dbReference type="Pfam" id="PF01558"/>
    </source>
</evidence>
<organism evidence="4 5">
    <name type="scientific">Pseudolabrys taiwanensis</name>
    <dbReference type="NCBI Taxonomy" id="331696"/>
    <lineage>
        <taxon>Bacteria</taxon>
        <taxon>Pseudomonadati</taxon>
        <taxon>Pseudomonadota</taxon>
        <taxon>Alphaproteobacteria</taxon>
        <taxon>Hyphomicrobiales</taxon>
        <taxon>Xanthobacteraceae</taxon>
        <taxon>Pseudolabrys</taxon>
    </lineage>
</organism>
<keyword evidence="1" id="KW-0560">Oxidoreductase</keyword>
<dbReference type="SUPFAM" id="SSF53323">
    <property type="entry name" value="Pyruvate-ferredoxin oxidoreductase, PFOR, domain III"/>
    <property type="match status" value="1"/>
</dbReference>
<dbReference type="GO" id="GO:0016903">
    <property type="term" value="F:oxidoreductase activity, acting on the aldehyde or oxo group of donors"/>
    <property type="evidence" value="ECO:0007669"/>
    <property type="project" value="InterPro"/>
</dbReference>
<dbReference type="InterPro" id="IPR046667">
    <property type="entry name" value="DUF6537"/>
</dbReference>
<keyword evidence="4" id="KW-0670">Pyruvate</keyword>
<gene>
    <name evidence="4" type="ORF">DW352_04865</name>
</gene>
<reference evidence="4 5" key="1">
    <citation type="submission" date="2018-07" db="EMBL/GenBank/DDBJ databases">
        <authorList>
            <person name="Quirk P.G."/>
            <person name="Krulwich T.A."/>
        </authorList>
    </citation>
    <scope>NUCLEOTIDE SEQUENCE [LARGE SCALE GENOMIC DNA]</scope>
    <source>
        <strain evidence="4 5">CC-BB4</strain>
    </source>
</reference>
<dbReference type="AlphaFoldDB" id="A0A345ZSL0"/>
<evidence type="ECO:0000313" key="4">
    <source>
        <dbReference type="EMBL" id="AXK79907.1"/>
    </source>
</evidence>
<protein>
    <submittedName>
        <fullName evidence="4">Indolepyruvate oxidoreductase subunit beta family protein</fullName>
    </submittedName>
</protein>
<dbReference type="InterPro" id="IPR019752">
    <property type="entry name" value="Pyrv/ketoisovalerate_OxRed_cat"/>
</dbReference>
<dbReference type="Pfam" id="PF20169">
    <property type="entry name" value="DUF6537"/>
    <property type="match status" value="1"/>
</dbReference>
<dbReference type="InterPro" id="IPR002869">
    <property type="entry name" value="Pyrv_flavodox_OxRed_cen"/>
</dbReference>
<feature type="domain" description="Pyruvate/ketoisovalerate oxidoreductase catalytic" evidence="2">
    <location>
        <begin position="25"/>
        <end position="215"/>
    </location>
</feature>